<accession>A0A139HX14</accession>
<dbReference type="PANTHER" id="PTHR36206:SF12">
    <property type="entry name" value="ASPERCRYPTIN BIOSYNTHESIS CLUSTER-SPECIFIC TRANSCRIPTION REGULATOR ATNN-RELATED"/>
    <property type="match status" value="1"/>
</dbReference>
<name>A0A139HX14_9PEZI</name>
<evidence type="ECO:0000256" key="3">
    <source>
        <dbReference type="ARBA" id="ARBA00023015"/>
    </source>
</evidence>
<feature type="domain" description="Zn(2)-C6 fungal-type" evidence="7">
    <location>
        <begin position="18"/>
        <end position="46"/>
    </location>
</feature>
<evidence type="ECO:0000256" key="1">
    <source>
        <dbReference type="ARBA" id="ARBA00022723"/>
    </source>
</evidence>
<evidence type="ECO:0000256" key="6">
    <source>
        <dbReference type="ARBA" id="ARBA00023242"/>
    </source>
</evidence>
<evidence type="ECO:0000313" key="8">
    <source>
        <dbReference type="EMBL" id="KXT06998.1"/>
    </source>
</evidence>
<proteinExistence type="predicted"/>
<dbReference type="GO" id="GO:0008270">
    <property type="term" value="F:zinc ion binding"/>
    <property type="evidence" value="ECO:0007669"/>
    <property type="project" value="InterPro"/>
</dbReference>
<keyword evidence="9" id="KW-1185">Reference proteome</keyword>
<dbReference type="CDD" id="cd00067">
    <property type="entry name" value="GAL4"/>
    <property type="match status" value="1"/>
</dbReference>
<keyword evidence="5" id="KW-0804">Transcription</keyword>
<gene>
    <name evidence="8" type="ORF">AC578_7262</name>
</gene>
<dbReference type="OrthoDB" id="3598904at2759"/>
<keyword evidence="1" id="KW-0479">Metal-binding</keyword>
<dbReference type="GO" id="GO:0000981">
    <property type="term" value="F:DNA-binding transcription factor activity, RNA polymerase II-specific"/>
    <property type="evidence" value="ECO:0007669"/>
    <property type="project" value="InterPro"/>
</dbReference>
<evidence type="ECO:0000256" key="4">
    <source>
        <dbReference type="ARBA" id="ARBA00023125"/>
    </source>
</evidence>
<dbReference type="Pfam" id="PF00172">
    <property type="entry name" value="Zn_clus"/>
    <property type="match status" value="1"/>
</dbReference>
<evidence type="ECO:0000313" key="9">
    <source>
        <dbReference type="Proteomes" id="UP000070133"/>
    </source>
</evidence>
<dbReference type="Pfam" id="PF11951">
    <property type="entry name" value="Fungal_trans_2"/>
    <property type="match status" value="1"/>
</dbReference>
<sequence length="688" mass="78810">MTIPVVRKRAKRPKTRTGCRTCRARHIKCTEERPACQRCVASNRECAGYDVPPPRIGKPQCVLLPKGAEDLPMLCPRTMPKPAMVAFDMSSYEAHAFDFFRLHTVHQLPGSSWTLSWDRLALQVGHHEPAITHAAVALGSIHRAITYSSTTGAVTVDPDQHLFALSQYNKAMSYIRRYIENISDTCTDWDVEVVLLVSLLFFCFEIMHSEDARATMHLRTGLRILYERLRKMDAYKAPKKMIDVDGEEKRVVRLQSKPRNNMDLLLQTFVRLDGDLTIIGDEEPYLMPMCQEGLPTSFCSLEEALVHLDAIAGAAHSNCRDIVIMADRELCSQRPELECIDEDMRNCLSCAYSRTIKLDAEFEERIENDKRSLNAWMTALAHIPASGQKQSAQFLIQIHFFYIWFIIMSWRDEDEMQIDRFETQFAHIVTVAEAYVEMHNDVNCDTKIEPGQPYHATRQAFTVGTDLVPCVSMIAFKSRKSSIRRRCIELLRTINMQGVFDSWYLASFAQLVADLEEKRAREITCKPEGVDLEASEVPEAARFVEIELSPVNYTEHRQSFYKGDMGRLCYVYKDEAGRLLADQAMFKVERPPDLPVTKPWDITRGRCCGLWKDYDLVSVARYEASLRHLQSQMQSFLYSSAQFARYKRHEEVQSSSPLERTSARNSQYLYPPSTQDSMLAAHLSLVPS</sequence>
<keyword evidence="2" id="KW-0862">Zinc</keyword>
<comment type="caution">
    <text evidence="8">The sequence shown here is derived from an EMBL/GenBank/DDBJ whole genome shotgun (WGS) entry which is preliminary data.</text>
</comment>
<dbReference type="PROSITE" id="PS50048">
    <property type="entry name" value="ZN2_CY6_FUNGAL_2"/>
    <property type="match status" value="1"/>
</dbReference>
<evidence type="ECO:0000256" key="5">
    <source>
        <dbReference type="ARBA" id="ARBA00023163"/>
    </source>
</evidence>
<dbReference type="InterPro" id="IPR036864">
    <property type="entry name" value="Zn2-C6_fun-type_DNA-bd_sf"/>
</dbReference>
<keyword evidence="3" id="KW-0805">Transcription regulation</keyword>
<dbReference type="Proteomes" id="UP000070133">
    <property type="component" value="Unassembled WGS sequence"/>
</dbReference>
<dbReference type="InterPro" id="IPR001138">
    <property type="entry name" value="Zn2Cys6_DnaBD"/>
</dbReference>
<evidence type="ECO:0000256" key="2">
    <source>
        <dbReference type="ARBA" id="ARBA00022833"/>
    </source>
</evidence>
<organism evidence="8 9">
    <name type="scientific">Pseudocercospora eumusae</name>
    <dbReference type="NCBI Taxonomy" id="321146"/>
    <lineage>
        <taxon>Eukaryota</taxon>
        <taxon>Fungi</taxon>
        <taxon>Dikarya</taxon>
        <taxon>Ascomycota</taxon>
        <taxon>Pezizomycotina</taxon>
        <taxon>Dothideomycetes</taxon>
        <taxon>Dothideomycetidae</taxon>
        <taxon>Mycosphaerellales</taxon>
        <taxon>Mycosphaerellaceae</taxon>
        <taxon>Pseudocercospora</taxon>
    </lineage>
</organism>
<protein>
    <recommendedName>
        <fullName evidence="7">Zn(2)-C6 fungal-type domain-containing protein</fullName>
    </recommendedName>
</protein>
<dbReference type="EMBL" id="LFZN01000004">
    <property type="protein sequence ID" value="KXT06998.1"/>
    <property type="molecule type" value="Genomic_DNA"/>
</dbReference>
<dbReference type="PROSITE" id="PS00463">
    <property type="entry name" value="ZN2_CY6_FUNGAL_1"/>
    <property type="match status" value="1"/>
</dbReference>
<dbReference type="AlphaFoldDB" id="A0A139HX14"/>
<dbReference type="Gene3D" id="4.10.240.10">
    <property type="entry name" value="Zn(2)-C6 fungal-type DNA-binding domain"/>
    <property type="match status" value="1"/>
</dbReference>
<dbReference type="SMART" id="SM00066">
    <property type="entry name" value="GAL4"/>
    <property type="match status" value="1"/>
</dbReference>
<reference evidence="8 9" key="1">
    <citation type="submission" date="2015-07" db="EMBL/GenBank/DDBJ databases">
        <title>Comparative genomics of the Sigatoka disease complex on banana suggests a link between parallel evolutionary changes in Pseudocercospora fijiensis and Pseudocercospora eumusae and increased virulence on the banana host.</title>
        <authorList>
            <person name="Chang T.-C."/>
            <person name="Salvucci A."/>
            <person name="Crous P.W."/>
            <person name="Stergiopoulos I."/>
        </authorList>
    </citation>
    <scope>NUCLEOTIDE SEQUENCE [LARGE SCALE GENOMIC DNA]</scope>
    <source>
        <strain evidence="8 9">CBS 114824</strain>
    </source>
</reference>
<dbReference type="STRING" id="321146.A0A139HX14"/>
<keyword evidence="6" id="KW-0539">Nucleus</keyword>
<dbReference type="PANTHER" id="PTHR36206">
    <property type="entry name" value="ASPERCRYPTIN BIOSYNTHESIS CLUSTER-SPECIFIC TRANSCRIPTION REGULATOR ATNN-RELATED"/>
    <property type="match status" value="1"/>
</dbReference>
<dbReference type="SUPFAM" id="SSF57701">
    <property type="entry name" value="Zn2/Cys6 DNA-binding domain"/>
    <property type="match status" value="1"/>
</dbReference>
<dbReference type="GO" id="GO:0003677">
    <property type="term" value="F:DNA binding"/>
    <property type="evidence" value="ECO:0007669"/>
    <property type="project" value="UniProtKB-KW"/>
</dbReference>
<dbReference type="InterPro" id="IPR052360">
    <property type="entry name" value="Transcr_Regulatory_Proteins"/>
</dbReference>
<keyword evidence="4" id="KW-0238">DNA-binding</keyword>
<evidence type="ECO:0000259" key="7">
    <source>
        <dbReference type="PROSITE" id="PS50048"/>
    </source>
</evidence>
<dbReference type="InterPro" id="IPR021858">
    <property type="entry name" value="Fun_TF"/>
</dbReference>